<dbReference type="RefSeq" id="WP_006877456.1">
    <property type="nucleotide sequence ID" value="NZ_AEVS01000005.1"/>
</dbReference>
<comment type="caution">
    <text evidence="1">The sequence shown here is derived from an EMBL/GenBank/DDBJ whole genome shotgun (WGS) entry which is preliminary data.</text>
</comment>
<organism evidence="1 2">
    <name type="scientific">Vibrio brasiliensis LMG 20546</name>
    <dbReference type="NCBI Taxonomy" id="945543"/>
    <lineage>
        <taxon>Bacteria</taxon>
        <taxon>Pseudomonadati</taxon>
        <taxon>Pseudomonadota</taxon>
        <taxon>Gammaproteobacteria</taxon>
        <taxon>Vibrionales</taxon>
        <taxon>Vibrionaceae</taxon>
        <taxon>Vibrio</taxon>
        <taxon>Vibrio oreintalis group</taxon>
    </lineage>
</organism>
<dbReference type="STRING" id="945543.VIBR0546_04477"/>
<protein>
    <submittedName>
        <fullName evidence="1">Uncharacterized protein</fullName>
    </submittedName>
</protein>
<sequence length="114" mass="13152">MSKDNPAFNLSLRELLLEMEGVDVDLSLEHFAYSGMLNKTPFGYVPAGTASEIEFKGGGCRLYVTAQGVAKVFFEYKEGRLPMKKNWDGRFMSKKELNNKLRELYRDKRKRQYG</sequence>
<evidence type="ECO:0000313" key="2">
    <source>
        <dbReference type="Proteomes" id="UP000004371"/>
    </source>
</evidence>
<keyword evidence="2" id="KW-1185">Reference proteome</keyword>
<name>E8LNP4_9VIBR</name>
<dbReference type="Proteomes" id="UP000004371">
    <property type="component" value="Unassembled WGS sequence"/>
</dbReference>
<dbReference type="OrthoDB" id="5574448at2"/>
<gene>
    <name evidence="1" type="ORF">VIBR0546_04477</name>
</gene>
<evidence type="ECO:0000313" key="1">
    <source>
        <dbReference type="EMBL" id="EGA67689.1"/>
    </source>
</evidence>
<reference evidence="1 2" key="1">
    <citation type="journal article" date="2012" name="Int. J. Syst. Evol. Microbiol.">
        <title>Vibrio caribbeanicus sp. nov., isolated from the marine sponge Scleritoderma cyanea.</title>
        <authorList>
            <person name="Hoffmann M."/>
            <person name="Monday S.R."/>
            <person name="Allard M.W."/>
            <person name="Strain E.A."/>
            <person name="Whittaker P."/>
            <person name="Naum M."/>
            <person name="McCarthy P.J."/>
            <person name="Lopez J.V."/>
            <person name="Fischer M."/>
            <person name="Brown E.W."/>
        </authorList>
    </citation>
    <scope>NUCLEOTIDE SEQUENCE [LARGE SCALE GENOMIC DNA]</scope>
    <source>
        <strain evidence="1 2">LMG 20546</strain>
    </source>
</reference>
<dbReference type="AlphaFoldDB" id="E8LNP4"/>
<dbReference type="EMBL" id="AEVS01000005">
    <property type="protein sequence ID" value="EGA67689.1"/>
    <property type="molecule type" value="Genomic_DNA"/>
</dbReference>
<proteinExistence type="predicted"/>
<accession>E8LNP4</accession>